<evidence type="ECO:0000256" key="2">
    <source>
        <dbReference type="SAM" id="SignalP"/>
    </source>
</evidence>
<dbReference type="RefSeq" id="WP_146655189.1">
    <property type="nucleotide sequence ID" value="NZ_CP012333.1"/>
</dbReference>
<protein>
    <recommendedName>
        <fullName evidence="5">Type IV fimbrial biogenesis protein PilY1</fullName>
    </recommendedName>
</protein>
<dbReference type="Proteomes" id="UP000064967">
    <property type="component" value="Chromosome"/>
</dbReference>
<organism evidence="3 4">
    <name type="scientific">Labilithrix luteola</name>
    <dbReference type="NCBI Taxonomy" id="1391654"/>
    <lineage>
        <taxon>Bacteria</taxon>
        <taxon>Pseudomonadati</taxon>
        <taxon>Myxococcota</taxon>
        <taxon>Polyangia</taxon>
        <taxon>Polyangiales</taxon>
        <taxon>Labilitrichaceae</taxon>
        <taxon>Labilithrix</taxon>
    </lineage>
</organism>
<dbReference type="PATRIC" id="fig|1391654.3.peg.11434"/>
<evidence type="ECO:0000313" key="4">
    <source>
        <dbReference type="Proteomes" id="UP000064967"/>
    </source>
</evidence>
<evidence type="ECO:0000313" key="3">
    <source>
        <dbReference type="EMBL" id="AKV04598.1"/>
    </source>
</evidence>
<feature type="chain" id="PRO_5005467504" description="Type IV fimbrial biogenesis protein PilY1" evidence="2">
    <location>
        <begin position="23"/>
        <end position="383"/>
    </location>
</feature>
<keyword evidence="4" id="KW-1185">Reference proteome</keyword>
<dbReference type="EMBL" id="CP012333">
    <property type="protein sequence ID" value="AKV04598.1"/>
    <property type="molecule type" value="Genomic_DNA"/>
</dbReference>
<feature type="signal peptide" evidence="2">
    <location>
        <begin position="1"/>
        <end position="22"/>
    </location>
</feature>
<dbReference type="KEGG" id="llu:AKJ09_11261"/>
<name>A0A0K1QFU8_9BACT</name>
<proteinExistence type="predicted"/>
<dbReference type="STRING" id="1391654.AKJ09_11261"/>
<gene>
    <name evidence="3" type="ORF">AKJ09_11261</name>
</gene>
<sequence length="383" mass="40427">MRHAIPAWTVAVVLAFALVHCANDEAELGATHVDADGAPPDDGASDAGDAGRPPEGDDASTDAGDGCSLDHWCRTKLPSKDFDLQAVWSFASNDTLAVGRNGMIHWDGAAWSLDPTAGLEGLTSLWASGPNDVWAVAEVERRLVHGVRASGGAFAWTTDSRADGPTRDLVRGASADDVWIVGMRDDGTHSLEHVTMGDGGTLGSELVDIGIADFNVTAIYVAGKNDLWLGGRDQTATIVHAYKTDGPKSIWIWEKSYSVDGKSYTDFPSMWGSSANDLWAIGVAGENFHRGPTEAGIGWSATPSNATTSPLTSVWGVSTDDVWAVGYLGAVRHWDGKAWSISRTAVHGAPIFDNFAAVHASSAEDVWAVGHGIAIHRMQGAKP</sequence>
<dbReference type="AlphaFoldDB" id="A0A0K1QFU8"/>
<evidence type="ECO:0000256" key="1">
    <source>
        <dbReference type="SAM" id="MobiDB-lite"/>
    </source>
</evidence>
<dbReference type="OrthoDB" id="8093255at2"/>
<keyword evidence="2" id="KW-0732">Signal</keyword>
<reference evidence="3 4" key="1">
    <citation type="submission" date="2015-08" db="EMBL/GenBank/DDBJ databases">
        <authorList>
            <person name="Babu N.S."/>
            <person name="Beckwith C.J."/>
            <person name="Beseler K.G."/>
            <person name="Brison A."/>
            <person name="Carone J.V."/>
            <person name="Caskin T.P."/>
            <person name="Diamond M."/>
            <person name="Durham M.E."/>
            <person name="Foxe J.M."/>
            <person name="Go M."/>
            <person name="Henderson B.A."/>
            <person name="Jones I.B."/>
            <person name="McGettigan J.A."/>
            <person name="Micheletti S.J."/>
            <person name="Nasrallah M.E."/>
            <person name="Ortiz D."/>
            <person name="Piller C.R."/>
            <person name="Privatt S.R."/>
            <person name="Schneider S.L."/>
            <person name="Sharp S."/>
            <person name="Smith T.C."/>
            <person name="Stanton J.D."/>
            <person name="Ullery H.E."/>
            <person name="Wilson R.J."/>
            <person name="Serrano M.G."/>
            <person name="Buck G."/>
            <person name="Lee V."/>
            <person name="Wang Y."/>
            <person name="Carvalho R."/>
            <person name="Voegtly L."/>
            <person name="Shi R."/>
            <person name="Duckworth R."/>
            <person name="Johnson A."/>
            <person name="Loviza R."/>
            <person name="Walstead R."/>
            <person name="Shah Z."/>
            <person name="Kiflezghi M."/>
            <person name="Wade K."/>
            <person name="Ball S.L."/>
            <person name="Bradley K.W."/>
            <person name="Asai D.J."/>
            <person name="Bowman C.A."/>
            <person name="Russell D.A."/>
            <person name="Pope W.H."/>
            <person name="Jacobs-Sera D."/>
            <person name="Hendrix R.W."/>
            <person name="Hatfull G.F."/>
        </authorList>
    </citation>
    <scope>NUCLEOTIDE SEQUENCE [LARGE SCALE GENOMIC DNA]</scope>
    <source>
        <strain evidence="3 4">DSM 27648</strain>
    </source>
</reference>
<feature type="region of interest" description="Disordered" evidence="1">
    <location>
        <begin position="32"/>
        <end position="64"/>
    </location>
</feature>
<evidence type="ECO:0008006" key="5">
    <source>
        <dbReference type="Google" id="ProtNLM"/>
    </source>
</evidence>
<accession>A0A0K1QFU8</accession>
<feature type="compositionally biased region" description="Low complexity" evidence="1">
    <location>
        <begin position="36"/>
        <end position="53"/>
    </location>
</feature>